<accession>A0ABU0INW2</accession>
<dbReference type="Pfam" id="PF00583">
    <property type="entry name" value="Acetyltransf_1"/>
    <property type="match status" value="1"/>
</dbReference>
<dbReference type="PANTHER" id="PTHR43877">
    <property type="entry name" value="AMINOALKYLPHOSPHONATE N-ACETYLTRANSFERASE-RELATED-RELATED"/>
    <property type="match status" value="1"/>
</dbReference>
<keyword evidence="5" id="KW-1185">Reference proteome</keyword>
<comment type="caution">
    <text evidence="4">The sequence shown here is derived from an EMBL/GenBank/DDBJ whole genome shotgun (WGS) entry which is preliminary data.</text>
</comment>
<feature type="domain" description="N-acetyltransferase" evidence="3">
    <location>
        <begin position="2"/>
        <end position="148"/>
    </location>
</feature>
<evidence type="ECO:0000256" key="2">
    <source>
        <dbReference type="ARBA" id="ARBA00023315"/>
    </source>
</evidence>
<keyword evidence="1" id="KW-0808">Transferase</keyword>
<dbReference type="PROSITE" id="PS51186">
    <property type="entry name" value="GNAT"/>
    <property type="match status" value="1"/>
</dbReference>
<dbReference type="EMBL" id="JAUSVS010000001">
    <property type="protein sequence ID" value="MDQ0463096.1"/>
    <property type="molecule type" value="Genomic_DNA"/>
</dbReference>
<protein>
    <submittedName>
        <fullName evidence="4">Ribosomal protein S18 acetylase RimI-like enzyme</fullName>
    </submittedName>
</protein>
<dbReference type="InterPro" id="IPR000182">
    <property type="entry name" value="GNAT_dom"/>
</dbReference>
<keyword evidence="2" id="KW-0012">Acyltransferase</keyword>
<gene>
    <name evidence="4" type="ORF">QO010_000844</name>
</gene>
<sequence length="148" mass="16234">MQSLRRAQPADASAIAALTRRAYAKWVPLIGREPLPMRADYAVAVASHRFDLLYVGETLAALIETTPRDDALLIVNVAVDPAFQGRGHGRRLLALAEDLAAEAGLAIMRLYTNQAFAENVRLYQSVGYAIEREETSELGVTTYMAKTL</sequence>
<organism evidence="4 5">
    <name type="scientific">Caulobacter ginsengisoli</name>
    <dbReference type="NCBI Taxonomy" id="400775"/>
    <lineage>
        <taxon>Bacteria</taxon>
        <taxon>Pseudomonadati</taxon>
        <taxon>Pseudomonadota</taxon>
        <taxon>Alphaproteobacteria</taxon>
        <taxon>Caulobacterales</taxon>
        <taxon>Caulobacteraceae</taxon>
        <taxon>Caulobacter</taxon>
    </lineage>
</organism>
<evidence type="ECO:0000256" key="1">
    <source>
        <dbReference type="ARBA" id="ARBA00022679"/>
    </source>
</evidence>
<dbReference type="Gene3D" id="3.40.630.30">
    <property type="match status" value="1"/>
</dbReference>
<evidence type="ECO:0000313" key="4">
    <source>
        <dbReference type="EMBL" id="MDQ0463096.1"/>
    </source>
</evidence>
<name>A0ABU0INW2_9CAUL</name>
<dbReference type="InterPro" id="IPR016181">
    <property type="entry name" value="Acyl_CoA_acyltransferase"/>
</dbReference>
<reference evidence="4 5" key="1">
    <citation type="submission" date="2023-07" db="EMBL/GenBank/DDBJ databases">
        <title>Genomic Encyclopedia of Type Strains, Phase IV (KMG-IV): sequencing the most valuable type-strain genomes for metagenomic binning, comparative biology and taxonomic classification.</title>
        <authorList>
            <person name="Goeker M."/>
        </authorList>
    </citation>
    <scope>NUCLEOTIDE SEQUENCE [LARGE SCALE GENOMIC DNA]</scope>
    <source>
        <strain evidence="4 5">DSM 18695</strain>
    </source>
</reference>
<proteinExistence type="predicted"/>
<evidence type="ECO:0000313" key="5">
    <source>
        <dbReference type="Proteomes" id="UP001228905"/>
    </source>
</evidence>
<dbReference type="SUPFAM" id="SSF55729">
    <property type="entry name" value="Acyl-CoA N-acyltransferases (Nat)"/>
    <property type="match status" value="1"/>
</dbReference>
<dbReference type="InterPro" id="IPR050832">
    <property type="entry name" value="Bact_Acetyltransf"/>
</dbReference>
<evidence type="ECO:0000259" key="3">
    <source>
        <dbReference type="PROSITE" id="PS51186"/>
    </source>
</evidence>
<dbReference type="CDD" id="cd04301">
    <property type="entry name" value="NAT_SF"/>
    <property type="match status" value="1"/>
</dbReference>
<dbReference type="RefSeq" id="WP_307346402.1">
    <property type="nucleotide sequence ID" value="NZ_JAUSVS010000001.1"/>
</dbReference>
<dbReference type="Proteomes" id="UP001228905">
    <property type="component" value="Unassembled WGS sequence"/>
</dbReference>